<dbReference type="Gene3D" id="3.90.550.10">
    <property type="entry name" value="Spore Coat Polysaccharide Biosynthesis Protein SpsA, Chain A"/>
    <property type="match status" value="1"/>
</dbReference>
<dbReference type="Proteomes" id="UP000238563">
    <property type="component" value="Unassembled WGS sequence"/>
</dbReference>
<accession>A0A2S9JCD5</accession>
<evidence type="ECO:0000256" key="5">
    <source>
        <dbReference type="ARBA" id="ARBA00022989"/>
    </source>
</evidence>
<dbReference type="AlphaFoldDB" id="A0A2S9JCD5"/>
<dbReference type="SUPFAM" id="SSF53448">
    <property type="entry name" value="Nucleotide-diphospho-sugar transferases"/>
    <property type="match status" value="1"/>
</dbReference>
<evidence type="ECO:0000259" key="8">
    <source>
        <dbReference type="Pfam" id="PF13632"/>
    </source>
</evidence>
<reference evidence="9 10" key="1">
    <citation type="submission" date="2018-02" db="EMBL/GenBank/DDBJ databases">
        <title>The draft genome of Phyllobacterium myrsinacearum DSM5892.</title>
        <authorList>
            <person name="Li L."/>
            <person name="Liu L."/>
            <person name="Zhang X."/>
            <person name="Wang T."/>
        </authorList>
    </citation>
    <scope>NUCLEOTIDE SEQUENCE [LARGE SCALE GENOMIC DNA]</scope>
    <source>
        <strain evidence="9 10">DSM 5892</strain>
    </source>
</reference>
<dbReference type="OrthoDB" id="7431422at2"/>
<evidence type="ECO:0000256" key="2">
    <source>
        <dbReference type="ARBA" id="ARBA00022676"/>
    </source>
</evidence>
<keyword evidence="10" id="KW-1185">Reference proteome</keyword>
<dbReference type="RefSeq" id="WP_105736504.1">
    <property type="nucleotide sequence ID" value="NZ_PVBT01000007.1"/>
</dbReference>
<feature type="transmembrane region" description="Helical" evidence="7">
    <location>
        <begin position="495"/>
        <end position="522"/>
    </location>
</feature>
<name>A0A2S9JCD5_9HYPH</name>
<evidence type="ECO:0000256" key="4">
    <source>
        <dbReference type="ARBA" id="ARBA00022692"/>
    </source>
</evidence>
<comment type="subcellular location">
    <subcellularLocation>
        <location evidence="1">Membrane</location>
        <topology evidence="1">Multi-pass membrane protein</topology>
    </subcellularLocation>
</comment>
<protein>
    <recommendedName>
        <fullName evidence="8">Glycosyltransferase 2-like domain-containing protein</fullName>
    </recommendedName>
</protein>
<feature type="transmembrane region" description="Helical" evidence="7">
    <location>
        <begin position="198"/>
        <end position="217"/>
    </location>
</feature>
<dbReference type="InterPro" id="IPR001173">
    <property type="entry name" value="Glyco_trans_2-like"/>
</dbReference>
<dbReference type="GO" id="GO:0016020">
    <property type="term" value="C:membrane"/>
    <property type="evidence" value="ECO:0007669"/>
    <property type="project" value="UniProtKB-SubCell"/>
</dbReference>
<keyword evidence="5 7" id="KW-1133">Transmembrane helix</keyword>
<dbReference type="EMBL" id="PVBT01000007">
    <property type="protein sequence ID" value="PRD50494.1"/>
    <property type="molecule type" value="Genomic_DNA"/>
</dbReference>
<dbReference type="InterPro" id="IPR029044">
    <property type="entry name" value="Nucleotide-diphossugar_trans"/>
</dbReference>
<feature type="domain" description="Glycosyltransferase 2-like" evidence="8">
    <location>
        <begin position="325"/>
        <end position="517"/>
    </location>
</feature>
<keyword evidence="2" id="KW-0328">Glycosyltransferase</keyword>
<gene>
    <name evidence="9" type="ORF">C5750_21310</name>
</gene>
<evidence type="ECO:0000313" key="10">
    <source>
        <dbReference type="Proteomes" id="UP000238563"/>
    </source>
</evidence>
<keyword evidence="3" id="KW-0808">Transferase</keyword>
<evidence type="ECO:0000256" key="6">
    <source>
        <dbReference type="ARBA" id="ARBA00023136"/>
    </source>
</evidence>
<keyword evidence="6 7" id="KW-0472">Membrane</keyword>
<keyword evidence="4 7" id="KW-0812">Transmembrane</keyword>
<dbReference type="InterPro" id="IPR050321">
    <property type="entry name" value="Glycosyltr_2/OpgH_subfam"/>
</dbReference>
<dbReference type="PANTHER" id="PTHR43867:SF2">
    <property type="entry name" value="CELLULOSE SYNTHASE CATALYTIC SUBUNIT A [UDP-FORMING]"/>
    <property type="match status" value="1"/>
</dbReference>
<feature type="transmembrane region" description="Helical" evidence="7">
    <location>
        <begin position="168"/>
        <end position="186"/>
    </location>
</feature>
<organism evidence="9 10">
    <name type="scientific">Phyllobacterium myrsinacearum</name>
    <dbReference type="NCBI Taxonomy" id="28101"/>
    <lineage>
        <taxon>Bacteria</taxon>
        <taxon>Pseudomonadati</taxon>
        <taxon>Pseudomonadota</taxon>
        <taxon>Alphaproteobacteria</taxon>
        <taxon>Hyphomicrobiales</taxon>
        <taxon>Phyllobacteriaceae</taxon>
        <taxon>Phyllobacterium</taxon>
    </lineage>
</organism>
<proteinExistence type="predicted"/>
<feature type="transmembrane region" description="Helical" evidence="7">
    <location>
        <begin position="566"/>
        <end position="585"/>
    </location>
</feature>
<sequence length="614" mass="68582">MRDRDIEVALAARLYRAGLAKILILRAFGDSIAGKTSFIDELYASARGEDAVIGQCIADVAGVVFEYAPQTTGIFLRSGPDITVLPHARIATTLTPDSNALIYIAPTIEDIAFVKRRLSGRKDVAARLRVTTPSGVRDLLRIGHQELLADKAARMIEDFRCEYSAKTVLTGQQGILIGMLITCLLLDALEKQQLGWRGLHVFFSLFFLACVLLRLVACKRASGDDPPPLPAISPAELPVYTVMIALYQEADVVPQLVKAMLALNWPRSKLQVLFLCEADDAATLTALRCQVLPQSFDIIPIAGYGPRTKPKALNYGLLLSKGAFVVVYDAEDRPHPDQLLEAFQHFQRADEKLGCLQAPLKIANAHESLVARMFAFEYAAHFQSFLPWLAHRGLVLPLGGSSNHFRYDCLIAIGGWDPHNVTEDAELGTRLARLGYRADMIARATLEDAPAEAGVWFRQRTRWFKGWIQTWLVQMRKPFTVLAQLGFRRFIVYQLLAAGMIVSSLLYPLTLLFMLSVSFCWLSGSDVFARHQDILCIDLINIVMGYLSFHRLGQRALAGATMPGRILPWIPLYWLLMSLAAWRALGQLNTRPFLWEKTPHRPARSTQETPDRNQ</sequence>
<evidence type="ECO:0000313" key="9">
    <source>
        <dbReference type="EMBL" id="PRD50494.1"/>
    </source>
</evidence>
<dbReference type="Pfam" id="PF13632">
    <property type="entry name" value="Glyco_trans_2_3"/>
    <property type="match status" value="1"/>
</dbReference>
<dbReference type="PANTHER" id="PTHR43867">
    <property type="entry name" value="CELLULOSE SYNTHASE CATALYTIC SUBUNIT A [UDP-FORMING]"/>
    <property type="match status" value="1"/>
</dbReference>
<feature type="transmembrane region" description="Helical" evidence="7">
    <location>
        <begin position="534"/>
        <end position="554"/>
    </location>
</feature>
<dbReference type="GO" id="GO:0016757">
    <property type="term" value="F:glycosyltransferase activity"/>
    <property type="evidence" value="ECO:0007669"/>
    <property type="project" value="UniProtKB-KW"/>
</dbReference>
<evidence type="ECO:0000256" key="7">
    <source>
        <dbReference type="SAM" id="Phobius"/>
    </source>
</evidence>
<evidence type="ECO:0000256" key="1">
    <source>
        <dbReference type="ARBA" id="ARBA00004141"/>
    </source>
</evidence>
<evidence type="ECO:0000256" key="3">
    <source>
        <dbReference type="ARBA" id="ARBA00022679"/>
    </source>
</evidence>
<comment type="caution">
    <text evidence="9">The sequence shown here is derived from an EMBL/GenBank/DDBJ whole genome shotgun (WGS) entry which is preliminary data.</text>
</comment>